<keyword evidence="3" id="KW-1185">Reference proteome</keyword>
<dbReference type="PANTHER" id="PTHR13832:SF792">
    <property type="entry name" value="GM14286P"/>
    <property type="match status" value="1"/>
</dbReference>
<sequence length="424" mass="47429">MSSGTYTFHSDHFNDSSRDWSEWSIFDGHAGPRTSNLLQDVLPWHIGGELWENGCMDRPYMPNDKHIIDTIKRAFVKFDSDMFEAVRKALADTSRPRADTISLLANVLSGSCALYAVFDPKNSVVRVANVGDSRAVLGRWDPQDGKYVAKVMSVDQTGFNQAEVDRISSEHPGEDVIDPKTGRVHGIMVSRAFGDSRWKWPQELNKLAYNKFWGPKPRPDDKILTPPYLTAEPDVTEIKIQGGDHPDFMIMASDGFWDKVSNDDAVACVQMWLNKYKAVDFLENEEINRPRTVAYPFTGPMDAQGGALAEMFPKASQSTEKDDVYFDSEAGTLQWRTSQKNFVVEDDNCGVHLLRNALGGNRRDLFDSVVTVQPPLSRNVRDDISINVIFFGVNVQTHADAIAQAHQPAAARERSAALSRSLRG</sequence>
<gene>
    <name evidence="2" type="ORF">K431DRAFT_253016</name>
</gene>
<dbReference type="SMART" id="SM00332">
    <property type="entry name" value="PP2Cc"/>
    <property type="match status" value="1"/>
</dbReference>
<dbReference type="InterPro" id="IPR015655">
    <property type="entry name" value="PP2C"/>
</dbReference>
<reference evidence="2" key="1">
    <citation type="journal article" date="2020" name="Stud. Mycol.">
        <title>101 Dothideomycetes genomes: a test case for predicting lifestyles and emergence of pathogens.</title>
        <authorList>
            <person name="Haridas S."/>
            <person name="Albert R."/>
            <person name="Binder M."/>
            <person name="Bloem J."/>
            <person name="Labutti K."/>
            <person name="Salamov A."/>
            <person name="Andreopoulos B."/>
            <person name="Baker S."/>
            <person name="Barry K."/>
            <person name="Bills G."/>
            <person name="Bluhm B."/>
            <person name="Cannon C."/>
            <person name="Castanera R."/>
            <person name="Culley D."/>
            <person name="Daum C."/>
            <person name="Ezra D."/>
            <person name="Gonzalez J."/>
            <person name="Henrissat B."/>
            <person name="Kuo A."/>
            <person name="Liang C."/>
            <person name="Lipzen A."/>
            <person name="Lutzoni F."/>
            <person name="Magnuson J."/>
            <person name="Mondo S."/>
            <person name="Nolan M."/>
            <person name="Ohm R."/>
            <person name="Pangilinan J."/>
            <person name="Park H.-J."/>
            <person name="Ramirez L."/>
            <person name="Alfaro M."/>
            <person name="Sun H."/>
            <person name="Tritt A."/>
            <person name="Yoshinaga Y."/>
            <person name="Zwiers L.-H."/>
            <person name="Turgeon B."/>
            <person name="Goodwin S."/>
            <person name="Spatafora J."/>
            <person name="Crous P."/>
            <person name="Grigoriev I."/>
        </authorList>
    </citation>
    <scope>NUCLEOTIDE SEQUENCE</scope>
    <source>
        <strain evidence="2">CBS 116435</strain>
    </source>
</reference>
<name>A0A9P4Q335_9PEZI</name>
<dbReference type="PANTHER" id="PTHR13832">
    <property type="entry name" value="PROTEIN PHOSPHATASE 2C"/>
    <property type="match status" value="1"/>
</dbReference>
<dbReference type="Gene3D" id="3.60.40.10">
    <property type="entry name" value="PPM-type phosphatase domain"/>
    <property type="match status" value="1"/>
</dbReference>
<evidence type="ECO:0000313" key="2">
    <source>
        <dbReference type="EMBL" id="KAF2718640.1"/>
    </source>
</evidence>
<dbReference type="SUPFAM" id="SSF81606">
    <property type="entry name" value="PP2C-like"/>
    <property type="match status" value="1"/>
</dbReference>
<evidence type="ECO:0000259" key="1">
    <source>
        <dbReference type="PROSITE" id="PS51746"/>
    </source>
</evidence>
<dbReference type="OrthoDB" id="420076at2759"/>
<dbReference type="Proteomes" id="UP000799441">
    <property type="component" value="Unassembled WGS sequence"/>
</dbReference>
<accession>A0A9P4Q335</accession>
<dbReference type="AlphaFoldDB" id="A0A9P4Q335"/>
<organism evidence="2 3">
    <name type="scientific">Polychaeton citri CBS 116435</name>
    <dbReference type="NCBI Taxonomy" id="1314669"/>
    <lineage>
        <taxon>Eukaryota</taxon>
        <taxon>Fungi</taxon>
        <taxon>Dikarya</taxon>
        <taxon>Ascomycota</taxon>
        <taxon>Pezizomycotina</taxon>
        <taxon>Dothideomycetes</taxon>
        <taxon>Dothideomycetidae</taxon>
        <taxon>Capnodiales</taxon>
        <taxon>Capnodiaceae</taxon>
        <taxon>Polychaeton</taxon>
    </lineage>
</organism>
<proteinExistence type="predicted"/>
<dbReference type="EMBL" id="MU003822">
    <property type="protein sequence ID" value="KAF2718640.1"/>
    <property type="molecule type" value="Genomic_DNA"/>
</dbReference>
<dbReference type="InterPro" id="IPR036457">
    <property type="entry name" value="PPM-type-like_dom_sf"/>
</dbReference>
<evidence type="ECO:0000313" key="3">
    <source>
        <dbReference type="Proteomes" id="UP000799441"/>
    </source>
</evidence>
<dbReference type="PROSITE" id="PS51746">
    <property type="entry name" value="PPM_2"/>
    <property type="match status" value="1"/>
</dbReference>
<protein>
    <submittedName>
        <fullName evidence="2">Protein serine/threonine phosphatase 2C</fullName>
    </submittedName>
</protein>
<dbReference type="InterPro" id="IPR001932">
    <property type="entry name" value="PPM-type_phosphatase-like_dom"/>
</dbReference>
<feature type="domain" description="PPM-type phosphatase" evidence="1">
    <location>
        <begin position="1"/>
        <end position="391"/>
    </location>
</feature>
<dbReference type="GO" id="GO:0005739">
    <property type="term" value="C:mitochondrion"/>
    <property type="evidence" value="ECO:0007669"/>
    <property type="project" value="TreeGrafter"/>
</dbReference>
<dbReference type="GO" id="GO:0004741">
    <property type="term" value="F:[pyruvate dehydrogenase (acetyl-transferring)]-phosphatase activity"/>
    <property type="evidence" value="ECO:0007669"/>
    <property type="project" value="TreeGrafter"/>
</dbReference>
<comment type="caution">
    <text evidence="2">The sequence shown here is derived from an EMBL/GenBank/DDBJ whole genome shotgun (WGS) entry which is preliminary data.</text>
</comment>
<dbReference type="Pfam" id="PF00481">
    <property type="entry name" value="PP2C"/>
    <property type="match status" value="1"/>
</dbReference>
<dbReference type="CDD" id="cd00143">
    <property type="entry name" value="PP2Cc"/>
    <property type="match status" value="1"/>
</dbReference>